<feature type="domain" description="Immune mapped protein 2 N-terminal" evidence="2">
    <location>
        <begin position="68"/>
        <end position="152"/>
    </location>
</feature>
<dbReference type="RefSeq" id="XP_001609228.1">
    <property type="nucleotide sequence ID" value="XM_001609178.1"/>
</dbReference>
<evidence type="ECO:0000313" key="5">
    <source>
        <dbReference type="Proteomes" id="UP000002173"/>
    </source>
</evidence>
<keyword evidence="5" id="KW-1185">Reference proteome</keyword>
<gene>
    <name evidence="3 4" type="ORF">BBOV_IV000600</name>
</gene>
<accession>A7AV34</accession>
<reference evidence="3" key="3">
    <citation type="journal article" date="2014" name="BMC Genomics">
        <title>The Babesia bovis gene and promoter model: an update from full-length EST analysis.</title>
        <authorList>
            <person name="Yamagishi J."/>
            <person name="Wakaguri H."/>
            <person name="Yokoyama N."/>
            <person name="Yamashita R."/>
            <person name="Suzuki Y."/>
            <person name="Xuan X."/>
            <person name="Igarashi I."/>
        </authorList>
    </citation>
    <scope>NUCLEOTIDE SEQUENCE</scope>
    <source>
        <strain evidence="3">Texas</strain>
    </source>
</reference>
<dbReference type="KEGG" id="bbo:BBOV_IV000600"/>
<evidence type="ECO:0000313" key="4">
    <source>
        <dbReference type="EMBL" id="EDO05660.1"/>
    </source>
</evidence>
<dbReference type="VEuPathDB" id="PiroplasmaDB:BBOV_IV000600"/>
<evidence type="ECO:0000259" key="2">
    <source>
        <dbReference type="Pfam" id="PF18590"/>
    </source>
</evidence>
<evidence type="ECO:0000313" key="3">
    <source>
        <dbReference type="EMBL" id="BAN65158.1"/>
    </source>
</evidence>
<reference evidence="5" key="5">
    <citation type="journal article" date="2021" name="Int. J. Parasitol.">
        <title>Comparative analysis of gene expression between Babesia bovis blood stages and kinetes allowed by improved genome annotation.</title>
        <authorList>
            <person name="Ueti M.W."/>
            <person name="Johnson W.C."/>
            <person name="Kappmeyer L.S."/>
            <person name="Herndon D.R."/>
            <person name="Mousel M.R."/>
            <person name="Reif K.E."/>
            <person name="Taus N.S."/>
            <person name="Ifeonu O.O."/>
            <person name="Silva J.C."/>
            <person name="Suarez C.E."/>
            <person name="Brayton K.A."/>
        </authorList>
    </citation>
    <scope>NUCLEOTIDE SEQUENCE [LARGE SCALE GENOMIC DNA]</scope>
</reference>
<dbReference type="GeneID" id="5477447"/>
<proteinExistence type="evidence at transcript level"/>
<protein>
    <recommendedName>
        <fullName evidence="2">Immune mapped protein 2 N-terminal domain-containing protein</fullName>
    </recommendedName>
</protein>
<dbReference type="AlphaFoldDB" id="A7AV34"/>
<feature type="compositionally biased region" description="Polar residues" evidence="1">
    <location>
        <begin position="22"/>
        <end position="57"/>
    </location>
</feature>
<reference evidence="4 5" key="1">
    <citation type="journal article" date="2007" name="PLoS Pathog.">
        <title>Genome sequence of Babesia bovis and comparative analysis of apicomplexan hemoprotozoa.</title>
        <authorList>
            <person name="Brayton K.A."/>
            <person name="Lau A.O.T."/>
            <person name="Herndon D.R."/>
            <person name="Hannick L."/>
            <person name="Kappmeyer L.S."/>
            <person name="Berens S.J."/>
            <person name="Bidwell S.L."/>
            <person name="Brown W.C."/>
            <person name="Crabtree J."/>
            <person name="Fadrosh D."/>
            <person name="Feldblum T."/>
            <person name="Forberger H.A."/>
            <person name="Haas B.J."/>
            <person name="Howell J.M."/>
            <person name="Khouri H."/>
            <person name="Koo H."/>
            <person name="Mann D.J."/>
            <person name="Norimine J."/>
            <person name="Paulsen I.T."/>
            <person name="Radune D."/>
            <person name="Ren Q."/>
            <person name="Smith R.K. Jr."/>
            <person name="Suarez C.E."/>
            <person name="White O."/>
            <person name="Wortman J.R."/>
            <person name="Knowles D.P. Jr."/>
            <person name="McElwain T.F."/>
            <person name="Nene V.M."/>
        </authorList>
    </citation>
    <scope>NUCLEOTIDE SEQUENCE [LARGE SCALE GENOMIC DNA]</scope>
    <source>
        <strain evidence="4">T2Bo</strain>
    </source>
</reference>
<reference evidence="4" key="2">
    <citation type="submission" date="2007-08" db="EMBL/GenBank/DDBJ databases">
        <authorList>
            <person name="Nene V."/>
        </authorList>
    </citation>
    <scope>NUCLEOTIDE SEQUENCE</scope>
    <source>
        <strain evidence="4">T2Bo</strain>
    </source>
</reference>
<dbReference type="Pfam" id="PF18590">
    <property type="entry name" value="IMP2_N"/>
    <property type="match status" value="1"/>
</dbReference>
<sequence>MDATEVDNMSAGAQSGVEGDSATEQCVNSGRSQESDSMMQSTTVPSSSGVQRQDSSAGNFSALTSSTPVCYCVYEEVAQGTFYMQWKASTSEPINNHIMMFVPSKAVPKFKLVNDGGRSELSTRVMPDKHKFWSALCLFIKSAKEYKSKLQLFPGWNDIVPYKSDIYFHDGNNTVTKVGYEAIALDNVSAIGIAGRANILMANKMSKEQFSQGIRKGGYCLQL</sequence>
<dbReference type="OMA" id="KTMKKDM"/>
<feature type="region of interest" description="Disordered" evidence="1">
    <location>
        <begin position="1"/>
        <end position="57"/>
    </location>
</feature>
<dbReference type="InterPro" id="IPR040955">
    <property type="entry name" value="IMP2_N"/>
</dbReference>
<organism evidence="4 5">
    <name type="scientific">Babesia bovis</name>
    <dbReference type="NCBI Taxonomy" id="5865"/>
    <lineage>
        <taxon>Eukaryota</taxon>
        <taxon>Sar</taxon>
        <taxon>Alveolata</taxon>
        <taxon>Apicomplexa</taxon>
        <taxon>Aconoidasida</taxon>
        <taxon>Piroplasmida</taxon>
        <taxon>Babesiidae</taxon>
        <taxon>Babesia</taxon>
    </lineage>
</organism>
<dbReference type="eggNOG" id="ENOG502SBCP">
    <property type="taxonomic scope" value="Eukaryota"/>
</dbReference>
<evidence type="ECO:0000256" key="1">
    <source>
        <dbReference type="SAM" id="MobiDB-lite"/>
    </source>
</evidence>
<reference evidence="5" key="4">
    <citation type="journal article" date="2020" name="Data Brief">
        <title>Transcriptome dataset of Babesia bovis life stages within vertebrate and invertebrate hosts.</title>
        <authorList>
            <person name="Ueti M.W."/>
            <person name="Johnson W.C."/>
            <person name="Kappmeyer L.S."/>
            <person name="Herndon D.R."/>
            <person name="Mousel M.R."/>
            <person name="Reif K.E."/>
            <person name="Taus N.S."/>
            <person name="Ifeonu O.O."/>
            <person name="Silva J.C."/>
            <person name="Suarez C.E."/>
            <person name="Brayton K.A."/>
        </authorList>
    </citation>
    <scope>NUCLEOTIDE SEQUENCE [LARGE SCALE GENOMIC DNA]</scope>
</reference>
<dbReference type="Proteomes" id="UP000002173">
    <property type="component" value="Unassembled WGS sequence"/>
</dbReference>
<name>A7AV34_BABBO</name>
<dbReference type="EMBL" id="AK441364">
    <property type="protein sequence ID" value="BAN65158.1"/>
    <property type="molecule type" value="mRNA"/>
</dbReference>
<dbReference type="EMBL" id="AAXT01000004">
    <property type="protein sequence ID" value="EDO05660.1"/>
    <property type="molecule type" value="Genomic_DNA"/>
</dbReference>